<evidence type="ECO:0000313" key="1">
    <source>
        <dbReference type="EMBL" id="EEY57800.1"/>
    </source>
</evidence>
<dbReference type="InParanoid" id="D0MQN1"/>
<evidence type="ECO:0000313" key="2">
    <source>
        <dbReference type="Proteomes" id="UP000006643"/>
    </source>
</evidence>
<accession>D0MQN1</accession>
<evidence type="ECO:0008006" key="3">
    <source>
        <dbReference type="Google" id="ProtNLM"/>
    </source>
</evidence>
<dbReference type="KEGG" id="pif:PITG_00382"/>
<dbReference type="OrthoDB" id="167338at2759"/>
<gene>
    <name evidence="1" type="ORF">PITG_00382</name>
</gene>
<dbReference type="GeneID" id="9477199"/>
<proteinExistence type="predicted"/>
<dbReference type="VEuPathDB" id="FungiDB:PITG_00382"/>
<name>D0MQN1_PHYIT</name>
<dbReference type="HOGENOM" id="CLU_1630272_0_0_1"/>
<keyword evidence="2" id="KW-1185">Reference proteome</keyword>
<dbReference type="EMBL" id="DS028118">
    <property type="protein sequence ID" value="EEY57800.1"/>
    <property type="molecule type" value="Genomic_DNA"/>
</dbReference>
<sequence length="163" mass="18870">MNVFKTEITQIHLARRKTLAAAALRRLWTIWLRSQISTDATRIRLYNCYVLPILLYNCGTWALTTSELLHLESFHRRQLRKRTTLRHRITAARWGLFGHILRRPDIPASVQMQAYFAPSTAGKWRDRPRTTLPLVLDADLLANSTYADTTLCRRLAKLSLAQA</sequence>
<organism evidence="1 2">
    <name type="scientific">Phytophthora infestans (strain T30-4)</name>
    <name type="common">Potato late blight agent</name>
    <dbReference type="NCBI Taxonomy" id="403677"/>
    <lineage>
        <taxon>Eukaryota</taxon>
        <taxon>Sar</taxon>
        <taxon>Stramenopiles</taxon>
        <taxon>Oomycota</taxon>
        <taxon>Peronosporomycetes</taxon>
        <taxon>Peronosporales</taxon>
        <taxon>Peronosporaceae</taxon>
        <taxon>Phytophthora</taxon>
    </lineage>
</organism>
<dbReference type="Proteomes" id="UP000006643">
    <property type="component" value="Unassembled WGS sequence"/>
</dbReference>
<protein>
    <recommendedName>
        <fullName evidence="3">Endonuclease-reverse transcriptase</fullName>
    </recommendedName>
</protein>
<dbReference type="eggNOG" id="ENOG502S64A">
    <property type="taxonomic scope" value="Eukaryota"/>
</dbReference>
<dbReference type="OMA" id="WALTTSE"/>
<reference evidence="2" key="1">
    <citation type="journal article" date="2009" name="Nature">
        <title>Genome sequence and analysis of the Irish potato famine pathogen Phytophthora infestans.</title>
        <authorList>
            <consortium name="The Broad Institute Genome Sequencing Platform"/>
            <person name="Haas B.J."/>
            <person name="Kamoun S."/>
            <person name="Zody M.C."/>
            <person name="Jiang R.H."/>
            <person name="Handsaker R.E."/>
            <person name="Cano L.M."/>
            <person name="Grabherr M."/>
            <person name="Kodira C.D."/>
            <person name="Raffaele S."/>
            <person name="Torto-Alalibo T."/>
            <person name="Bozkurt T.O."/>
            <person name="Ah-Fong A.M."/>
            <person name="Alvarado L."/>
            <person name="Anderson V.L."/>
            <person name="Armstrong M.R."/>
            <person name="Avrova A."/>
            <person name="Baxter L."/>
            <person name="Beynon J."/>
            <person name="Boevink P.C."/>
            <person name="Bollmann S.R."/>
            <person name="Bos J.I."/>
            <person name="Bulone V."/>
            <person name="Cai G."/>
            <person name="Cakir C."/>
            <person name="Carrington J.C."/>
            <person name="Chawner M."/>
            <person name="Conti L."/>
            <person name="Costanzo S."/>
            <person name="Ewan R."/>
            <person name="Fahlgren N."/>
            <person name="Fischbach M.A."/>
            <person name="Fugelstad J."/>
            <person name="Gilroy E.M."/>
            <person name="Gnerre S."/>
            <person name="Green P.J."/>
            <person name="Grenville-Briggs L.J."/>
            <person name="Griffith J."/>
            <person name="Grunwald N.J."/>
            <person name="Horn K."/>
            <person name="Horner N.R."/>
            <person name="Hu C.H."/>
            <person name="Huitema E."/>
            <person name="Jeong D.H."/>
            <person name="Jones A.M."/>
            <person name="Jones J.D."/>
            <person name="Jones R.W."/>
            <person name="Karlsson E.K."/>
            <person name="Kunjeti S.G."/>
            <person name="Lamour K."/>
            <person name="Liu Z."/>
            <person name="Ma L."/>
            <person name="Maclean D."/>
            <person name="Chibucos M.C."/>
            <person name="McDonald H."/>
            <person name="McWalters J."/>
            <person name="Meijer H.J."/>
            <person name="Morgan W."/>
            <person name="Morris P.F."/>
            <person name="Munro C.A."/>
            <person name="O'Neill K."/>
            <person name="Ospina-Giraldo M."/>
            <person name="Pinzon A."/>
            <person name="Pritchard L."/>
            <person name="Ramsahoye B."/>
            <person name="Ren Q."/>
            <person name="Restrepo S."/>
            <person name="Roy S."/>
            <person name="Sadanandom A."/>
            <person name="Savidor A."/>
            <person name="Schornack S."/>
            <person name="Schwartz D.C."/>
            <person name="Schumann U.D."/>
            <person name="Schwessinger B."/>
            <person name="Seyer L."/>
            <person name="Sharpe T."/>
            <person name="Silvar C."/>
            <person name="Song J."/>
            <person name="Studholme D.J."/>
            <person name="Sykes S."/>
            <person name="Thines M."/>
            <person name="van de Vondervoort P.J."/>
            <person name="Phuntumart V."/>
            <person name="Wawra S."/>
            <person name="Weide R."/>
            <person name="Win J."/>
            <person name="Young C."/>
            <person name="Zhou S."/>
            <person name="Fry W."/>
            <person name="Meyers B.C."/>
            <person name="van West P."/>
            <person name="Ristaino J."/>
            <person name="Govers F."/>
            <person name="Birch P.R."/>
            <person name="Whisson S.C."/>
            <person name="Judelson H.S."/>
            <person name="Nusbaum C."/>
        </authorList>
    </citation>
    <scope>NUCLEOTIDE SEQUENCE [LARGE SCALE GENOMIC DNA]</scope>
    <source>
        <strain evidence="2">T30-4</strain>
    </source>
</reference>
<dbReference type="RefSeq" id="XP_002908986.1">
    <property type="nucleotide sequence ID" value="XM_002908940.1"/>
</dbReference>
<dbReference type="AlphaFoldDB" id="D0MQN1"/>